<dbReference type="GO" id="GO:0009922">
    <property type="term" value="F:fatty acid elongase activity"/>
    <property type="evidence" value="ECO:0007669"/>
    <property type="project" value="InterPro"/>
</dbReference>
<dbReference type="GO" id="GO:0042761">
    <property type="term" value="P:very long-chain fatty acid biosynthetic process"/>
    <property type="evidence" value="ECO:0007669"/>
    <property type="project" value="TreeGrafter"/>
</dbReference>
<evidence type="ECO:0000256" key="8">
    <source>
        <dbReference type="ARBA" id="ARBA00023098"/>
    </source>
</evidence>
<evidence type="ECO:0000256" key="4">
    <source>
        <dbReference type="ARBA" id="ARBA00022679"/>
    </source>
</evidence>
<dbReference type="GO" id="GO:0034625">
    <property type="term" value="P:fatty acid elongation, monounsaturated fatty acid"/>
    <property type="evidence" value="ECO:0007669"/>
    <property type="project" value="TreeGrafter"/>
</dbReference>
<dbReference type="SMR" id="A0A836GDE3"/>
<evidence type="ECO:0000256" key="9">
    <source>
        <dbReference type="ARBA" id="ARBA00023136"/>
    </source>
</evidence>
<dbReference type="PANTHER" id="PTHR11157:SF126">
    <property type="entry name" value="ELONGATION OF VERY LONG CHAIN FATTY ACIDS PROTEIN"/>
    <property type="match status" value="1"/>
</dbReference>
<dbReference type="GO" id="GO:0030148">
    <property type="term" value="P:sphingolipid biosynthetic process"/>
    <property type="evidence" value="ECO:0007669"/>
    <property type="project" value="TreeGrafter"/>
</dbReference>
<dbReference type="Proteomes" id="UP000674143">
    <property type="component" value="Unassembled WGS sequence"/>
</dbReference>
<keyword evidence="8 12" id="KW-0443">Lipid metabolism</keyword>
<proteinExistence type="inferred from homology"/>
<evidence type="ECO:0000256" key="11">
    <source>
        <dbReference type="ARBA" id="ARBA00044291"/>
    </source>
</evidence>
<keyword evidence="6 12" id="KW-0276">Fatty acid metabolism</keyword>
<feature type="transmembrane region" description="Helical" evidence="12">
    <location>
        <begin position="153"/>
        <end position="173"/>
    </location>
</feature>
<dbReference type="GeneID" id="92358742"/>
<evidence type="ECO:0000256" key="7">
    <source>
        <dbReference type="ARBA" id="ARBA00022989"/>
    </source>
</evidence>
<comment type="similarity">
    <text evidence="2 12">Belongs to the ELO family.</text>
</comment>
<feature type="transmembrane region" description="Helical" evidence="12">
    <location>
        <begin position="222"/>
        <end position="240"/>
    </location>
</feature>
<evidence type="ECO:0000256" key="10">
    <source>
        <dbReference type="ARBA" id="ARBA00023160"/>
    </source>
</evidence>
<dbReference type="GO" id="GO:0019367">
    <property type="term" value="P:fatty acid elongation, saturated fatty acid"/>
    <property type="evidence" value="ECO:0007669"/>
    <property type="project" value="TreeGrafter"/>
</dbReference>
<feature type="transmembrane region" description="Helical" evidence="12">
    <location>
        <begin position="113"/>
        <end position="133"/>
    </location>
</feature>
<dbReference type="KEGG" id="loi:92358742"/>
<evidence type="ECO:0000313" key="14">
    <source>
        <dbReference type="Proteomes" id="UP000674143"/>
    </source>
</evidence>
<dbReference type="GO" id="GO:0005789">
    <property type="term" value="C:endoplasmic reticulum membrane"/>
    <property type="evidence" value="ECO:0007669"/>
    <property type="project" value="TreeGrafter"/>
</dbReference>
<organism evidence="13 14">
    <name type="scientific">Leishmania orientalis</name>
    <dbReference type="NCBI Taxonomy" id="2249476"/>
    <lineage>
        <taxon>Eukaryota</taxon>
        <taxon>Discoba</taxon>
        <taxon>Euglenozoa</taxon>
        <taxon>Kinetoplastea</taxon>
        <taxon>Metakinetoplastina</taxon>
        <taxon>Trypanosomatida</taxon>
        <taxon>Trypanosomatidae</taxon>
        <taxon>Leishmaniinae</taxon>
        <taxon>Leishmania</taxon>
    </lineage>
</organism>
<reference evidence="14" key="1">
    <citation type="journal article" date="2021" name="Microbiol. Resour. Announc.">
        <title>LGAAP: Leishmaniinae Genome Assembly and Annotation Pipeline.</title>
        <authorList>
            <person name="Almutairi H."/>
            <person name="Urbaniak M.D."/>
            <person name="Bates M.D."/>
            <person name="Jariyapan N."/>
            <person name="Kwakye-Nuako G."/>
            <person name="Thomaz-Soccol V."/>
            <person name="Al-Salem W.S."/>
            <person name="Dillon R.J."/>
            <person name="Bates P.A."/>
            <person name="Gatherer D."/>
        </authorList>
    </citation>
    <scope>NUCLEOTIDE SEQUENCE [LARGE SCALE GENOMIC DNA]</scope>
</reference>
<dbReference type="PROSITE" id="PS01188">
    <property type="entry name" value="ELO"/>
    <property type="match status" value="1"/>
</dbReference>
<comment type="caution">
    <text evidence="13">The sequence shown here is derived from an EMBL/GenBank/DDBJ whole genome shotgun (WGS) entry which is preliminary data.</text>
</comment>
<protein>
    <recommendedName>
        <fullName evidence="11 12">Elongation of fatty acids protein</fullName>
        <ecNumber evidence="12">2.3.1.-</ecNumber>
    </recommendedName>
</protein>
<evidence type="ECO:0000256" key="6">
    <source>
        <dbReference type="ARBA" id="ARBA00022832"/>
    </source>
</evidence>
<keyword evidence="7 12" id="KW-1133">Transmembrane helix</keyword>
<name>A0A836GDE3_9TRYP</name>
<dbReference type="InterPro" id="IPR030457">
    <property type="entry name" value="ELO_CS"/>
</dbReference>
<evidence type="ECO:0000256" key="1">
    <source>
        <dbReference type="ARBA" id="ARBA00004141"/>
    </source>
</evidence>
<reference evidence="14" key="2">
    <citation type="journal article" date="2021" name="Sci. Data">
        <title>Chromosome-scale genome sequencing, assembly and annotation of six genomes from subfamily Leishmaniinae.</title>
        <authorList>
            <person name="Almutairi H."/>
            <person name="Urbaniak M.D."/>
            <person name="Bates M.D."/>
            <person name="Jariyapan N."/>
            <person name="Kwakye-Nuako G."/>
            <person name="Thomaz Soccol V."/>
            <person name="Al-Salem W.S."/>
            <person name="Dillon R.J."/>
            <person name="Bates P.A."/>
            <person name="Gatherer D."/>
        </authorList>
    </citation>
    <scope>NUCLEOTIDE SEQUENCE [LARGE SCALE GENOMIC DNA]</scope>
</reference>
<evidence type="ECO:0000313" key="13">
    <source>
        <dbReference type="EMBL" id="KAG5470094.1"/>
    </source>
</evidence>
<feature type="transmembrane region" description="Helical" evidence="12">
    <location>
        <begin position="185"/>
        <end position="202"/>
    </location>
</feature>
<feature type="transmembrane region" description="Helical" evidence="12">
    <location>
        <begin position="283"/>
        <end position="300"/>
    </location>
</feature>
<evidence type="ECO:0000256" key="3">
    <source>
        <dbReference type="ARBA" id="ARBA00022516"/>
    </source>
</evidence>
<evidence type="ECO:0000256" key="12">
    <source>
        <dbReference type="RuleBase" id="RU361115"/>
    </source>
</evidence>
<keyword evidence="9 12" id="KW-0472">Membrane</keyword>
<dbReference type="GO" id="GO:0034626">
    <property type="term" value="P:fatty acid elongation, polyunsaturated fatty acid"/>
    <property type="evidence" value="ECO:0007669"/>
    <property type="project" value="TreeGrafter"/>
</dbReference>
<keyword evidence="10 12" id="KW-0275">Fatty acid biosynthesis</keyword>
<dbReference type="AlphaFoldDB" id="A0A836GDE3"/>
<dbReference type="EC" id="2.3.1.-" evidence="12"/>
<dbReference type="InterPro" id="IPR002076">
    <property type="entry name" value="ELO_fam"/>
</dbReference>
<feature type="transmembrane region" description="Helical" evidence="12">
    <location>
        <begin position="81"/>
        <end position="101"/>
    </location>
</feature>
<dbReference type="EMBL" id="JAFHLR010000032">
    <property type="protein sequence ID" value="KAG5470094.1"/>
    <property type="molecule type" value="Genomic_DNA"/>
</dbReference>
<comment type="subcellular location">
    <subcellularLocation>
        <location evidence="1">Membrane</location>
        <topology evidence="1">Multi-pass membrane protein</topology>
    </subcellularLocation>
</comment>
<dbReference type="PANTHER" id="PTHR11157">
    <property type="entry name" value="FATTY ACID ACYL TRANSFERASE-RELATED"/>
    <property type="match status" value="1"/>
</dbReference>
<dbReference type="Pfam" id="PF01151">
    <property type="entry name" value="ELO"/>
    <property type="match status" value="1"/>
</dbReference>
<gene>
    <name evidence="13" type="ORF">LSCM4_02788</name>
</gene>
<accession>A0A836GDE3</accession>
<keyword evidence="14" id="KW-1185">Reference proteome</keyword>
<sequence length="385" mass="43562">MISVERANQIAEAIEVPDWVLAKSAALMYSCFGPAADAFESSVKVNFPALHVFVETWMRSNAHPFAKRLPYLNPWHCMASILAYFCFILAFRVLCGFLCKFSCRRLGMVHNLGLHLLSLYMSLGLMISARGAGYSLWNNASGTSPAEWRIAKLLWLFYVSKVVEWLDTVIMLLKQNYRQVTFLHVYHHTTVFMLWWLATLTAPGGESYYSAMVNSGVHVVMYGYYFLTLLFPSGLVRNVLNNFKFVITKGQMCQFVFNCLQSAYDLVWVPRAELKYSVRLLKVLFWYMISLLVLFGNFLVKNKKKTSQHHRADATAAAAANGDAVAKPNGERVSCGDGANAELDKIRSEHLKNEQTAHVKRLPRKGSIRTYGAQTVAADPFFRST</sequence>
<comment type="catalytic activity">
    <reaction evidence="12">
        <text>an acyl-CoA + malonyl-CoA + H(+) = a 3-oxoacyl-CoA + CO2 + CoA</text>
        <dbReference type="Rhea" id="RHEA:50252"/>
        <dbReference type="ChEBI" id="CHEBI:15378"/>
        <dbReference type="ChEBI" id="CHEBI:16526"/>
        <dbReference type="ChEBI" id="CHEBI:57287"/>
        <dbReference type="ChEBI" id="CHEBI:57384"/>
        <dbReference type="ChEBI" id="CHEBI:58342"/>
        <dbReference type="ChEBI" id="CHEBI:90726"/>
    </reaction>
    <physiologicalReaction direction="left-to-right" evidence="12">
        <dbReference type="Rhea" id="RHEA:50253"/>
    </physiologicalReaction>
</comment>
<evidence type="ECO:0000256" key="2">
    <source>
        <dbReference type="ARBA" id="ARBA00007263"/>
    </source>
</evidence>
<keyword evidence="4 12" id="KW-0808">Transferase</keyword>
<keyword evidence="5 12" id="KW-0812">Transmembrane</keyword>
<keyword evidence="3 12" id="KW-0444">Lipid biosynthesis</keyword>
<evidence type="ECO:0000256" key="5">
    <source>
        <dbReference type="ARBA" id="ARBA00022692"/>
    </source>
</evidence>
<feature type="transmembrane region" description="Helical" evidence="12">
    <location>
        <begin position="252"/>
        <end position="271"/>
    </location>
</feature>
<dbReference type="RefSeq" id="XP_067060360.1">
    <property type="nucleotide sequence ID" value="XM_067204808.1"/>
</dbReference>